<dbReference type="Proteomes" id="UP001218218">
    <property type="component" value="Unassembled WGS sequence"/>
</dbReference>
<dbReference type="GO" id="GO:0003677">
    <property type="term" value="F:DNA binding"/>
    <property type="evidence" value="ECO:0007669"/>
    <property type="project" value="UniProtKB-KW"/>
</dbReference>
<evidence type="ECO:0000256" key="1">
    <source>
        <dbReference type="ARBA" id="ARBA00005446"/>
    </source>
</evidence>
<evidence type="ECO:0000256" key="3">
    <source>
        <dbReference type="ARBA" id="ARBA00023235"/>
    </source>
</evidence>
<dbReference type="GO" id="GO:0006310">
    <property type="term" value="P:DNA recombination"/>
    <property type="evidence" value="ECO:0007669"/>
    <property type="project" value="TreeGrafter"/>
</dbReference>
<dbReference type="GO" id="GO:0006281">
    <property type="term" value="P:DNA repair"/>
    <property type="evidence" value="ECO:0007669"/>
    <property type="project" value="TreeGrafter"/>
</dbReference>
<dbReference type="GO" id="GO:0005524">
    <property type="term" value="F:ATP binding"/>
    <property type="evidence" value="ECO:0007669"/>
    <property type="project" value="InterPro"/>
</dbReference>
<dbReference type="PANTHER" id="PTHR13710:SF105">
    <property type="entry name" value="ATP-DEPENDENT DNA HELICASE Q1"/>
    <property type="match status" value="1"/>
</dbReference>
<dbReference type="InterPro" id="IPR014001">
    <property type="entry name" value="Helicase_ATP-bd"/>
</dbReference>
<dbReference type="EC" id="5.6.2.4" evidence="5"/>
<dbReference type="PANTHER" id="PTHR13710">
    <property type="entry name" value="DNA HELICASE RECQ FAMILY MEMBER"/>
    <property type="match status" value="1"/>
</dbReference>
<dbReference type="PROSITE" id="PS51192">
    <property type="entry name" value="HELICASE_ATP_BIND_1"/>
    <property type="match status" value="1"/>
</dbReference>
<dbReference type="GO" id="GO:0009378">
    <property type="term" value="F:four-way junction helicase activity"/>
    <property type="evidence" value="ECO:0007669"/>
    <property type="project" value="TreeGrafter"/>
</dbReference>
<reference evidence="7" key="1">
    <citation type="submission" date="2023-03" db="EMBL/GenBank/DDBJ databases">
        <title>Massive genome expansion in bonnet fungi (Mycena s.s.) driven by repeated elements and novel gene families across ecological guilds.</title>
        <authorList>
            <consortium name="Lawrence Berkeley National Laboratory"/>
            <person name="Harder C.B."/>
            <person name="Miyauchi S."/>
            <person name="Viragh M."/>
            <person name="Kuo A."/>
            <person name="Thoen E."/>
            <person name="Andreopoulos B."/>
            <person name="Lu D."/>
            <person name="Skrede I."/>
            <person name="Drula E."/>
            <person name="Henrissat B."/>
            <person name="Morin E."/>
            <person name="Kohler A."/>
            <person name="Barry K."/>
            <person name="LaButti K."/>
            <person name="Morin E."/>
            <person name="Salamov A."/>
            <person name="Lipzen A."/>
            <person name="Mereny Z."/>
            <person name="Hegedus B."/>
            <person name="Baldrian P."/>
            <person name="Stursova M."/>
            <person name="Weitz H."/>
            <person name="Taylor A."/>
            <person name="Grigoriev I.V."/>
            <person name="Nagy L.G."/>
            <person name="Martin F."/>
            <person name="Kauserud H."/>
        </authorList>
    </citation>
    <scope>NUCLEOTIDE SEQUENCE</scope>
    <source>
        <strain evidence="7">CBHHK002</strain>
    </source>
</reference>
<evidence type="ECO:0000256" key="2">
    <source>
        <dbReference type="ARBA" id="ARBA00023125"/>
    </source>
</evidence>
<protein>
    <recommendedName>
        <fullName evidence="5">DNA 3'-5' helicase</fullName>
        <ecNumber evidence="5">5.6.2.4</ecNumber>
    </recommendedName>
</protein>
<dbReference type="GO" id="GO:0005694">
    <property type="term" value="C:chromosome"/>
    <property type="evidence" value="ECO:0007669"/>
    <property type="project" value="TreeGrafter"/>
</dbReference>
<comment type="similarity">
    <text evidence="1">Belongs to the helicase family. RecQ subfamily.</text>
</comment>
<dbReference type="Pfam" id="PF00270">
    <property type="entry name" value="DEAD"/>
    <property type="match status" value="1"/>
</dbReference>
<dbReference type="SUPFAM" id="SSF52540">
    <property type="entry name" value="P-loop containing nucleoside triphosphate hydrolases"/>
    <property type="match status" value="1"/>
</dbReference>
<keyword evidence="8" id="KW-1185">Reference proteome</keyword>
<keyword evidence="3" id="KW-0413">Isomerase</keyword>
<dbReference type="Gene3D" id="3.40.50.300">
    <property type="entry name" value="P-loop containing nucleotide triphosphate hydrolases"/>
    <property type="match status" value="1"/>
</dbReference>
<comment type="catalytic activity">
    <reaction evidence="4">
        <text>Couples ATP hydrolysis with the unwinding of duplex DNA by translocating in the 3'-5' direction.</text>
        <dbReference type="EC" id="5.6.2.4"/>
    </reaction>
</comment>
<keyword evidence="2" id="KW-0238">DNA-binding</keyword>
<evidence type="ECO:0000256" key="5">
    <source>
        <dbReference type="ARBA" id="ARBA00034808"/>
    </source>
</evidence>
<organism evidence="7 8">
    <name type="scientific">Mycena albidolilacea</name>
    <dbReference type="NCBI Taxonomy" id="1033008"/>
    <lineage>
        <taxon>Eukaryota</taxon>
        <taxon>Fungi</taxon>
        <taxon>Dikarya</taxon>
        <taxon>Basidiomycota</taxon>
        <taxon>Agaricomycotina</taxon>
        <taxon>Agaricomycetes</taxon>
        <taxon>Agaricomycetidae</taxon>
        <taxon>Agaricales</taxon>
        <taxon>Marasmiineae</taxon>
        <taxon>Mycenaceae</taxon>
        <taxon>Mycena</taxon>
    </lineage>
</organism>
<dbReference type="GO" id="GO:0043138">
    <property type="term" value="F:3'-5' DNA helicase activity"/>
    <property type="evidence" value="ECO:0007669"/>
    <property type="project" value="UniProtKB-EC"/>
</dbReference>
<feature type="domain" description="Helicase ATP-binding" evidence="6">
    <location>
        <begin position="1"/>
        <end position="83"/>
    </location>
</feature>
<evidence type="ECO:0000313" key="8">
    <source>
        <dbReference type="Proteomes" id="UP001218218"/>
    </source>
</evidence>
<name>A0AAD7AAX7_9AGAR</name>
<comment type="caution">
    <text evidence="7">The sequence shown here is derived from an EMBL/GenBank/DDBJ whole genome shotgun (WGS) entry which is preliminary data.</text>
</comment>
<dbReference type="InterPro" id="IPR011545">
    <property type="entry name" value="DEAD/DEAH_box_helicase_dom"/>
</dbReference>
<sequence>MALSSSFTHLWQDRSLCNRVQALVIDEAHCIVEWEDNFWKEYSRLAKLRDYIGQDTPILAATATCDTETFKAVWKPLKFGCWPFWGIDVGTDQQNLLYIT</sequence>
<evidence type="ECO:0000259" key="6">
    <source>
        <dbReference type="PROSITE" id="PS51192"/>
    </source>
</evidence>
<dbReference type="GO" id="GO:0005737">
    <property type="term" value="C:cytoplasm"/>
    <property type="evidence" value="ECO:0007669"/>
    <property type="project" value="TreeGrafter"/>
</dbReference>
<evidence type="ECO:0000256" key="4">
    <source>
        <dbReference type="ARBA" id="ARBA00034617"/>
    </source>
</evidence>
<gene>
    <name evidence="7" type="ORF">DFH08DRAFT_693002</name>
</gene>
<evidence type="ECO:0000313" key="7">
    <source>
        <dbReference type="EMBL" id="KAJ7353710.1"/>
    </source>
</evidence>
<dbReference type="AlphaFoldDB" id="A0AAD7AAX7"/>
<dbReference type="EMBL" id="JARIHO010000011">
    <property type="protein sequence ID" value="KAJ7353710.1"/>
    <property type="molecule type" value="Genomic_DNA"/>
</dbReference>
<proteinExistence type="inferred from homology"/>
<dbReference type="InterPro" id="IPR027417">
    <property type="entry name" value="P-loop_NTPase"/>
</dbReference>
<accession>A0AAD7AAX7</accession>